<keyword evidence="2" id="KW-1185">Reference proteome</keyword>
<name>A0A4R5VE95_9BACT</name>
<dbReference type="InterPro" id="IPR021109">
    <property type="entry name" value="Peptidase_aspartic_dom_sf"/>
</dbReference>
<dbReference type="RefSeq" id="WP_133389493.1">
    <property type="nucleotide sequence ID" value="NZ_SMUW01000019.1"/>
</dbReference>
<evidence type="ECO:0000313" key="1">
    <source>
        <dbReference type="EMBL" id="TDK50509.1"/>
    </source>
</evidence>
<dbReference type="AlphaFoldDB" id="A0A4R5VE95"/>
<evidence type="ECO:0000313" key="2">
    <source>
        <dbReference type="Proteomes" id="UP000295438"/>
    </source>
</evidence>
<protein>
    <recommendedName>
        <fullName evidence="3">Aspartyl protease</fullName>
    </recommendedName>
</protein>
<reference evidence="1 2" key="1">
    <citation type="submission" date="2019-03" db="EMBL/GenBank/DDBJ databases">
        <title>Algoriphagus aquimaris sp. nov., isolated form marine sediment in Pohang, Korea.</title>
        <authorList>
            <person name="Kim J."/>
            <person name="Yoon S.-H."/>
            <person name="Lee S.-S."/>
        </authorList>
    </citation>
    <scope>NUCLEOTIDE SEQUENCE [LARGE SCALE GENOMIC DNA]</scope>
    <source>
        <strain evidence="1 2">F21</strain>
    </source>
</reference>
<dbReference type="EMBL" id="SMUW01000019">
    <property type="protein sequence ID" value="TDK50509.1"/>
    <property type="molecule type" value="Genomic_DNA"/>
</dbReference>
<gene>
    <name evidence="1" type="ORF">E1898_01060</name>
</gene>
<dbReference type="PROSITE" id="PS51257">
    <property type="entry name" value="PROKAR_LIPOPROTEIN"/>
    <property type="match status" value="1"/>
</dbReference>
<sequence>MKNLVWCFLILSLCSCDYLTQVRLLKNGEVGASNYLEEIPFELRKGLIVVEAKLNGSDTSREFIFDTGAFDCKVEKGLAESLGMPTLATRDNSTAAGISRELEITRVEEWMLGQIPFRNLSAGKLDYDESSSSPCLAPHGLVGSNLIRLAHWKVDFQNQMLSFSDSAFQPDRMEVQYRIPFDHEKLTGIPEVSINVGERTVSGLIFDLGYNGGIVLPLSLADQIPGELEKVILDQSTTGIFGSSQDSILVKKVKINFGGFEQSIPIEFSSLGKGLIGTDFLKHFEILMDYHKKEITLLPREEVQIPEGLDFIPGIGSDGLWVVDRTTPELPLKLGQKIRSINGKNAREVFPSHCDYVLGIRDFLAQGVFELELEDGSIIRIES</sequence>
<evidence type="ECO:0008006" key="3">
    <source>
        <dbReference type="Google" id="ProtNLM"/>
    </source>
</evidence>
<dbReference type="Gene3D" id="2.40.70.10">
    <property type="entry name" value="Acid Proteases"/>
    <property type="match status" value="2"/>
</dbReference>
<organism evidence="1 2">
    <name type="scientific">Algoriphagus formosus</name>
    <dbReference type="NCBI Taxonomy" id="2007308"/>
    <lineage>
        <taxon>Bacteria</taxon>
        <taxon>Pseudomonadati</taxon>
        <taxon>Bacteroidota</taxon>
        <taxon>Cytophagia</taxon>
        <taxon>Cytophagales</taxon>
        <taxon>Cyclobacteriaceae</taxon>
        <taxon>Algoriphagus</taxon>
    </lineage>
</organism>
<dbReference type="Proteomes" id="UP000295438">
    <property type="component" value="Unassembled WGS sequence"/>
</dbReference>
<dbReference type="Pfam" id="PF13650">
    <property type="entry name" value="Asp_protease_2"/>
    <property type="match status" value="1"/>
</dbReference>
<comment type="caution">
    <text evidence="1">The sequence shown here is derived from an EMBL/GenBank/DDBJ whole genome shotgun (WGS) entry which is preliminary data.</text>
</comment>
<accession>A0A4R5VE95</accession>
<proteinExistence type="predicted"/>